<dbReference type="InterPro" id="IPR000743">
    <property type="entry name" value="Glyco_hydro_28"/>
</dbReference>
<dbReference type="InterPro" id="IPR013830">
    <property type="entry name" value="SGNH_hydro"/>
</dbReference>
<dbReference type="InterPro" id="IPR011050">
    <property type="entry name" value="Pectin_lyase_fold/virulence"/>
</dbReference>
<dbReference type="Pfam" id="PF13472">
    <property type="entry name" value="Lipase_GDSL_2"/>
    <property type="match status" value="1"/>
</dbReference>
<dbReference type="EMBL" id="DWUV01000217">
    <property type="protein sequence ID" value="HJD35106.1"/>
    <property type="molecule type" value="Genomic_DNA"/>
</dbReference>
<name>A0A9D2R7E1_9FIRM</name>
<feature type="region of interest" description="Disordered" evidence="5">
    <location>
        <begin position="114"/>
        <end position="134"/>
    </location>
</feature>
<reference evidence="7" key="1">
    <citation type="journal article" date="2021" name="PeerJ">
        <title>Extensive microbial diversity within the chicken gut microbiome revealed by metagenomics and culture.</title>
        <authorList>
            <person name="Gilroy R."/>
            <person name="Ravi A."/>
            <person name="Getino M."/>
            <person name="Pursley I."/>
            <person name="Horton D.L."/>
            <person name="Alikhan N.F."/>
            <person name="Baker D."/>
            <person name="Gharbi K."/>
            <person name="Hall N."/>
            <person name="Watson M."/>
            <person name="Adriaenssens E.M."/>
            <person name="Foster-Nyarko E."/>
            <person name="Jarju S."/>
            <person name="Secka A."/>
            <person name="Antonio M."/>
            <person name="Oren A."/>
            <person name="Chaudhuri R.R."/>
            <person name="La Ragione R."/>
            <person name="Hildebrand F."/>
            <person name="Pallen M.J."/>
        </authorList>
    </citation>
    <scope>NUCLEOTIDE SEQUENCE</scope>
    <source>
        <strain evidence="7">ChiGjej3B3-11674</strain>
    </source>
</reference>
<keyword evidence="3 4" id="KW-0326">Glycosidase</keyword>
<dbReference type="InterPro" id="IPR036514">
    <property type="entry name" value="SGNH_hydro_sf"/>
</dbReference>
<evidence type="ECO:0000256" key="5">
    <source>
        <dbReference type="SAM" id="MobiDB-lite"/>
    </source>
</evidence>
<dbReference type="PANTHER" id="PTHR31339:SF9">
    <property type="entry name" value="PLASMIN AND FIBRONECTIN-BINDING PROTEIN A"/>
    <property type="match status" value="1"/>
</dbReference>
<evidence type="ECO:0000313" key="8">
    <source>
        <dbReference type="Proteomes" id="UP000823897"/>
    </source>
</evidence>
<accession>A0A9D2R7E1</accession>
<evidence type="ECO:0000256" key="1">
    <source>
        <dbReference type="ARBA" id="ARBA00008834"/>
    </source>
</evidence>
<dbReference type="InterPro" id="IPR051801">
    <property type="entry name" value="GH28_Enzymes"/>
</dbReference>
<dbReference type="InterPro" id="IPR012334">
    <property type="entry name" value="Pectin_lyas_fold"/>
</dbReference>
<evidence type="ECO:0000259" key="6">
    <source>
        <dbReference type="Pfam" id="PF13472"/>
    </source>
</evidence>
<feature type="domain" description="SGNH hydrolase-type esterase" evidence="6">
    <location>
        <begin position="12"/>
        <end position="214"/>
    </location>
</feature>
<dbReference type="Gene3D" id="3.40.50.1110">
    <property type="entry name" value="SGNH hydrolase"/>
    <property type="match status" value="1"/>
</dbReference>
<evidence type="ECO:0000256" key="2">
    <source>
        <dbReference type="ARBA" id="ARBA00022801"/>
    </source>
</evidence>
<dbReference type="Pfam" id="PF00295">
    <property type="entry name" value="Glyco_hydro_28"/>
    <property type="match status" value="1"/>
</dbReference>
<gene>
    <name evidence="7" type="ORF">H9911_11290</name>
</gene>
<dbReference type="SUPFAM" id="SSF52266">
    <property type="entry name" value="SGNH hydrolase"/>
    <property type="match status" value="1"/>
</dbReference>
<dbReference type="Proteomes" id="UP000823897">
    <property type="component" value="Unassembled WGS sequence"/>
</dbReference>
<comment type="similarity">
    <text evidence="1 4">Belongs to the glycosyl hydrolase 28 family.</text>
</comment>
<protein>
    <recommendedName>
        <fullName evidence="6">SGNH hydrolase-type esterase domain-containing protein</fullName>
    </recommendedName>
</protein>
<dbReference type="PANTHER" id="PTHR31339">
    <property type="entry name" value="PECTIN LYASE-RELATED"/>
    <property type="match status" value="1"/>
</dbReference>
<reference evidence="7" key="2">
    <citation type="submission" date="2021-04" db="EMBL/GenBank/DDBJ databases">
        <authorList>
            <person name="Gilroy R."/>
        </authorList>
    </citation>
    <scope>NUCLEOTIDE SEQUENCE</scope>
    <source>
        <strain evidence="7">ChiGjej3B3-11674</strain>
    </source>
</reference>
<dbReference type="GO" id="GO:0004650">
    <property type="term" value="F:polygalacturonase activity"/>
    <property type="evidence" value="ECO:0007669"/>
    <property type="project" value="InterPro"/>
</dbReference>
<dbReference type="GO" id="GO:0005975">
    <property type="term" value="P:carbohydrate metabolic process"/>
    <property type="evidence" value="ECO:0007669"/>
    <property type="project" value="InterPro"/>
</dbReference>
<organism evidence="7 8">
    <name type="scientific">Candidatus Mediterraneibacter tabaqchaliae</name>
    <dbReference type="NCBI Taxonomy" id="2838689"/>
    <lineage>
        <taxon>Bacteria</taxon>
        <taxon>Bacillati</taxon>
        <taxon>Bacillota</taxon>
        <taxon>Clostridia</taxon>
        <taxon>Lachnospirales</taxon>
        <taxon>Lachnospiraceae</taxon>
        <taxon>Mediterraneibacter</taxon>
    </lineage>
</organism>
<proteinExistence type="inferred from homology"/>
<sequence>MGVLTGKKVLTFGDSIVDGHLYKKAGFMEFVAEQEGMSVRKYANNGACVMPGNPIDEEGLGGMILEDQIRKAAEDGHDPDYVVFDGGTNDAYAPVMEKLGDPEEACRALCGGSGNKADSGSIDGSRNGRDSKTGGASDGSAMYDFYHTFAGAFAGTVDAIRKNWPRAKVVYVAAHRLGYRDRAVQEALHRIEMNLCAHMGVAAADLYDDCALDTADEAMCRKYSFDVLRDGLPAPGEEPTGTHPNFEAIREFYLPLVSEVLRKAEVFRFSGISWDAQDHEIMLYWELPEGEQKGDVYEVWLDGAKAGETEKTHFGLEGLEEDRVYEVCLRAVRNSEELQRARFYCRTKKGKTRIDVTQAPYFAKGDGETVNTEALQRAIDDCAPDQAVYFPEGVYMTGSLNLHSDMELYLDKGAVLKGTAEPDDYLPRRWSRFEGTEMECLSGLLNLGEVDHTAGPTSRNVVIRGGGTIEGGGRLLAERVIEAERERLKDYLAELGSRIEEYENADTIPGRVRPRLLHICNAENISISNVTLKNGASWNVHMIYSQNIVTYGCHFQSRNIWNGDGWDPDSSRNCVIFGCTFDTGDDAVAIKAGKNPEGNVINRPCEHIRIFDCVCQFGHGFALGSEMAGGIRDVRIWNCDLENSANGIEIKATRKRGGYVKEIHAAHCIVPRLLFHSVGYNDDGIAGPHPPVFADCSFTDIDITRSKLNEAEERMEPCEAMELCGFKEKEYHLRDVAFRDIRIAAEESAEETGEEAERGTGKEDAWKRERGIYMQYCENVTFENVKAVFAGEPDD</sequence>
<dbReference type="AlphaFoldDB" id="A0A9D2R7E1"/>
<evidence type="ECO:0000256" key="3">
    <source>
        <dbReference type="ARBA" id="ARBA00023295"/>
    </source>
</evidence>
<comment type="caution">
    <text evidence="7">The sequence shown here is derived from an EMBL/GenBank/DDBJ whole genome shotgun (WGS) entry which is preliminary data.</text>
</comment>
<evidence type="ECO:0000313" key="7">
    <source>
        <dbReference type="EMBL" id="HJD35106.1"/>
    </source>
</evidence>
<keyword evidence="2 4" id="KW-0378">Hydrolase</keyword>
<dbReference type="Gene3D" id="2.160.20.10">
    <property type="entry name" value="Single-stranded right-handed beta-helix, Pectin lyase-like"/>
    <property type="match status" value="1"/>
</dbReference>
<evidence type="ECO:0000256" key="4">
    <source>
        <dbReference type="RuleBase" id="RU361169"/>
    </source>
</evidence>
<dbReference type="SUPFAM" id="SSF51126">
    <property type="entry name" value="Pectin lyase-like"/>
    <property type="match status" value="1"/>
</dbReference>